<keyword evidence="2" id="KW-0812">Transmembrane</keyword>
<dbReference type="InterPro" id="IPR048389">
    <property type="entry name" value="YciQ-like_C"/>
</dbReference>
<dbReference type="Proteomes" id="UP000316560">
    <property type="component" value="Unassembled WGS sequence"/>
</dbReference>
<feature type="transmembrane region" description="Helical" evidence="2">
    <location>
        <begin position="405"/>
        <end position="426"/>
    </location>
</feature>
<feature type="compositionally biased region" description="Gly residues" evidence="1">
    <location>
        <begin position="578"/>
        <end position="598"/>
    </location>
</feature>
<evidence type="ECO:0000313" key="6">
    <source>
        <dbReference type="EMBL" id="TQO18979.1"/>
    </source>
</evidence>
<feature type="region of interest" description="Disordered" evidence="1">
    <location>
        <begin position="568"/>
        <end position="598"/>
    </location>
</feature>
<keyword evidence="2" id="KW-0472">Membrane</keyword>
<name>A0A8H2K5B2_9MICO</name>
<dbReference type="Pfam" id="PF09972">
    <property type="entry name" value="DUF2207"/>
    <property type="match status" value="1"/>
</dbReference>
<evidence type="ECO:0000259" key="5">
    <source>
        <dbReference type="Pfam" id="PF20990"/>
    </source>
</evidence>
<keyword evidence="2" id="KW-1133">Transmembrane helix</keyword>
<dbReference type="RefSeq" id="WP_141989508.1">
    <property type="nucleotide sequence ID" value="NZ_VFRA01000001.1"/>
</dbReference>
<feature type="domain" description="DUF2207" evidence="4">
    <location>
        <begin position="80"/>
        <end position="227"/>
    </location>
</feature>
<evidence type="ECO:0000256" key="1">
    <source>
        <dbReference type="SAM" id="MobiDB-lite"/>
    </source>
</evidence>
<keyword evidence="7" id="KW-1185">Reference proteome</keyword>
<dbReference type="InterPro" id="IPR018702">
    <property type="entry name" value="DUF2207"/>
</dbReference>
<feature type="signal peptide" evidence="3">
    <location>
        <begin position="1"/>
        <end position="16"/>
    </location>
</feature>
<evidence type="ECO:0000256" key="2">
    <source>
        <dbReference type="SAM" id="Phobius"/>
    </source>
</evidence>
<comment type="caution">
    <text evidence="6">The sequence shown here is derived from an EMBL/GenBank/DDBJ whole genome shotgun (WGS) entry which is preliminary data.</text>
</comment>
<dbReference type="EMBL" id="VFRA01000001">
    <property type="protein sequence ID" value="TQO18979.1"/>
    <property type="molecule type" value="Genomic_DNA"/>
</dbReference>
<feature type="transmembrane region" description="Helical" evidence="2">
    <location>
        <begin position="432"/>
        <end position="454"/>
    </location>
</feature>
<proteinExistence type="predicted"/>
<keyword evidence="3" id="KW-0732">Signal</keyword>
<reference evidence="6 7" key="1">
    <citation type="submission" date="2019-06" db="EMBL/GenBank/DDBJ databases">
        <title>Sequencing the genomes of 1000 actinobacteria strains.</title>
        <authorList>
            <person name="Klenk H.-P."/>
        </authorList>
    </citation>
    <scope>NUCLEOTIDE SEQUENCE [LARGE SCALE GENOMIC DNA]</scope>
    <source>
        <strain evidence="6 7">DSM 21947</strain>
    </source>
</reference>
<gene>
    <name evidence="6" type="ORF">FB472_0511</name>
</gene>
<feature type="domain" description="Predicted membrane protein YciQ-like C-terminal" evidence="5">
    <location>
        <begin position="282"/>
        <end position="530"/>
    </location>
</feature>
<accession>A0A8H2K5B2</accession>
<feature type="transmembrane region" description="Helical" evidence="2">
    <location>
        <begin position="239"/>
        <end position="263"/>
    </location>
</feature>
<evidence type="ECO:0000313" key="7">
    <source>
        <dbReference type="Proteomes" id="UP000316560"/>
    </source>
</evidence>
<sequence>MALGVMILGVAALAGAAPADQQYSPANVLPSGVDDFEFDSYDADFFLDRDSEGRSTLRTEETFVAVFPANQNQGMRRAIPDSYQGAPVDLSNISVTDETGTARPFEVETDEGFTLVTSAGDSFVDGAQTYVFRYEQSNVTRYFANTDADEWYWDTIGTGWDQPFGSVTATVHLSSAISASLTTEPRCYWGYEGSTAECDISAIDSGQFVATHSDLAAGQNVTVAFGFEPGTFIARDSTYLATGAGFVQPFGALGALLALVWAIRTRRTKLADAAGRPTIIAEYLSPRDLSVTTAALLLGKRGKVFAAQILDFAVRGRLRIAESEVSGFLSKKTSYRLELVDPTDVRGVELEILRALFGKQLQHGAVRDLAKPNAKLGQRLYKIVLRENSGLVSAGFRRKASASSYLPFVLSVVSAALTIVVGIVLIDGAHGAAIPFIMTGFALVAAVVTAILLFRTPVTALGAETRDHLEGLELYIRLAEADRLQMLQSPRGALRERNESTGENDVLSIYEKLLPHAVLFGLEKEWSEQLGHYYPEQSPEWYAGSGAFNGALFAANISSISDSIAQSYSGSASSSSSGGSGGGGSSGGGGGGGGGGGV</sequence>
<feature type="compositionally biased region" description="Low complexity" evidence="1">
    <location>
        <begin position="568"/>
        <end position="577"/>
    </location>
</feature>
<organism evidence="6 7">
    <name type="scientific">Rhodoglobus vestalii</name>
    <dbReference type="NCBI Taxonomy" id="193384"/>
    <lineage>
        <taxon>Bacteria</taxon>
        <taxon>Bacillati</taxon>
        <taxon>Actinomycetota</taxon>
        <taxon>Actinomycetes</taxon>
        <taxon>Micrococcales</taxon>
        <taxon>Microbacteriaceae</taxon>
        <taxon>Rhodoglobus</taxon>
    </lineage>
</organism>
<dbReference type="Pfam" id="PF20990">
    <property type="entry name" value="DUF2207_C"/>
    <property type="match status" value="1"/>
</dbReference>
<dbReference type="AlphaFoldDB" id="A0A8H2K5B2"/>
<evidence type="ECO:0000259" key="4">
    <source>
        <dbReference type="Pfam" id="PF09972"/>
    </source>
</evidence>
<dbReference type="OrthoDB" id="4973253at2"/>
<evidence type="ECO:0000256" key="3">
    <source>
        <dbReference type="SAM" id="SignalP"/>
    </source>
</evidence>
<feature type="chain" id="PRO_5038449245" evidence="3">
    <location>
        <begin position="17"/>
        <end position="598"/>
    </location>
</feature>
<protein>
    <submittedName>
        <fullName evidence="6">Putative membrane protein DUF2207</fullName>
    </submittedName>
</protein>